<dbReference type="KEGG" id="fya:KMW28_20100"/>
<dbReference type="Proteomes" id="UP000678679">
    <property type="component" value="Chromosome 1"/>
</dbReference>
<gene>
    <name evidence="4" type="ORF">KMW28_20100</name>
</gene>
<evidence type="ECO:0000313" key="5">
    <source>
        <dbReference type="Proteomes" id="UP000678679"/>
    </source>
</evidence>
<protein>
    <submittedName>
        <fullName evidence="4">GNAT family N-acetyltransferase</fullName>
    </submittedName>
</protein>
<name>A0AAX1N7N2_9BACT</name>
<dbReference type="PANTHER" id="PTHR43420">
    <property type="entry name" value="ACETYLTRANSFERASE"/>
    <property type="match status" value="1"/>
</dbReference>
<dbReference type="EMBL" id="CP076132">
    <property type="protein sequence ID" value="QWG01908.1"/>
    <property type="molecule type" value="Genomic_DNA"/>
</dbReference>
<proteinExistence type="predicted"/>
<evidence type="ECO:0000313" key="4">
    <source>
        <dbReference type="EMBL" id="QWG01908.1"/>
    </source>
</evidence>
<keyword evidence="5" id="KW-1185">Reference proteome</keyword>
<dbReference type="AlphaFoldDB" id="A0AAX1N7N2"/>
<dbReference type="Gene3D" id="3.40.630.30">
    <property type="match status" value="1"/>
</dbReference>
<dbReference type="SUPFAM" id="SSF55729">
    <property type="entry name" value="Acyl-CoA N-acyltransferases (Nat)"/>
    <property type="match status" value="1"/>
</dbReference>
<organism evidence="4 5">
    <name type="scientific">Flammeovirga yaeyamensis</name>
    <dbReference type="NCBI Taxonomy" id="367791"/>
    <lineage>
        <taxon>Bacteria</taxon>
        <taxon>Pseudomonadati</taxon>
        <taxon>Bacteroidota</taxon>
        <taxon>Cytophagia</taxon>
        <taxon>Cytophagales</taxon>
        <taxon>Flammeovirgaceae</taxon>
        <taxon>Flammeovirga</taxon>
    </lineage>
</organism>
<dbReference type="RefSeq" id="WP_169666350.1">
    <property type="nucleotide sequence ID" value="NZ_CP076132.1"/>
</dbReference>
<dbReference type="Pfam" id="PF00583">
    <property type="entry name" value="Acetyltransf_1"/>
    <property type="match status" value="1"/>
</dbReference>
<evidence type="ECO:0000259" key="3">
    <source>
        <dbReference type="PROSITE" id="PS51186"/>
    </source>
</evidence>
<dbReference type="InterPro" id="IPR016181">
    <property type="entry name" value="Acyl_CoA_acyltransferase"/>
</dbReference>
<evidence type="ECO:0000256" key="2">
    <source>
        <dbReference type="ARBA" id="ARBA00023315"/>
    </source>
</evidence>
<dbReference type="PROSITE" id="PS51186">
    <property type="entry name" value="GNAT"/>
    <property type="match status" value="1"/>
</dbReference>
<feature type="domain" description="N-acetyltransferase" evidence="3">
    <location>
        <begin position="1"/>
        <end position="145"/>
    </location>
</feature>
<dbReference type="GO" id="GO:0016747">
    <property type="term" value="F:acyltransferase activity, transferring groups other than amino-acyl groups"/>
    <property type="evidence" value="ECO:0007669"/>
    <property type="project" value="InterPro"/>
</dbReference>
<keyword evidence="1" id="KW-0808">Transferase</keyword>
<dbReference type="InterPro" id="IPR000182">
    <property type="entry name" value="GNAT_dom"/>
</dbReference>
<evidence type="ECO:0000256" key="1">
    <source>
        <dbReference type="ARBA" id="ARBA00022679"/>
    </source>
</evidence>
<reference evidence="4 5" key="1">
    <citation type="submission" date="2021-05" db="EMBL/GenBank/DDBJ databases">
        <title>Comparative genomic studies on the polysaccharide-degrading batcterial strains of the Flammeovirga genus.</title>
        <authorList>
            <person name="Zewei F."/>
            <person name="Zheng Z."/>
            <person name="Yu L."/>
            <person name="Ruyue G."/>
            <person name="Yanhong M."/>
            <person name="Yuanyuan C."/>
            <person name="Jingyan G."/>
            <person name="Wenjun H."/>
        </authorList>
    </citation>
    <scope>NUCLEOTIDE SEQUENCE [LARGE SCALE GENOMIC DNA]</scope>
    <source>
        <strain evidence="4 5">NBRC:100898</strain>
    </source>
</reference>
<dbReference type="CDD" id="cd04301">
    <property type="entry name" value="NAT_SF"/>
    <property type="match status" value="1"/>
</dbReference>
<keyword evidence="2" id="KW-0012">Acyltransferase</keyword>
<dbReference type="InterPro" id="IPR050680">
    <property type="entry name" value="YpeA/RimI_acetyltransf"/>
</dbReference>
<accession>A0AAX1N7N2</accession>
<sequence>MTRQATLQDLEQLTTLFDGYRVFYRKESDINSARIFLKERLELNDSIIYVDDQEGVLTGFTQLYPLFSSTRMKKLWLLNDLFVDPKYRGKGISLQLLDKGKELAVETGACAVMLETEKTNNIGNQLYPRAGFTLNTESNFYEWSV</sequence>